<keyword evidence="3" id="KW-1003">Cell membrane</keyword>
<dbReference type="SMART" id="SM00382">
    <property type="entry name" value="AAA"/>
    <property type="match status" value="1"/>
</dbReference>
<evidence type="ECO:0000313" key="8">
    <source>
        <dbReference type="EMBL" id="MFC5476318.1"/>
    </source>
</evidence>
<accession>A0ABW0MH56</accession>
<evidence type="ECO:0000256" key="3">
    <source>
        <dbReference type="ARBA" id="ARBA00022475"/>
    </source>
</evidence>
<keyword evidence="5 8" id="KW-0067">ATP-binding</keyword>
<dbReference type="Pfam" id="PF00005">
    <property type="entry name" value="ABC_tran"/>
    <property type="match status" value="1"/>
</dbReference>
<dbReference type="InterPro" id="IPR003439">
    <property type="entry name" value="ABC_transporter-like_ATP-bd"/>
</dbReference>
<name>A0ABW0MH56_9BURK</name>
<organism evidence="8 9">
    <name type="scientific">Paraherbaspirillum soli</name>
    <dbReference type="NCBI Taxonomy" id="631222"/>
    <lineage>
        <taxon>Bacteria</taxon>
        <taxon>Pseudomonadati</taxon>
        <taxon>Pseudomonadota</taxon>
        <taxon>Betaproteobacteria</taxon>
        <taxon>Burkholderiales</taxon>
        <taxon>Oxalobacteraceae</taxon>
        <taxon>Paraherbaspirillum</taxon>
    </lineage>
</organism>
<evidence type="ECO:0000256" key="5">
    <source>
        <dbReference type="ARBA" id="ARBA00022840"/>
    </source>
</evidence>
<dbReference type="PROSITE" id="PS50893">
    <property type="entry name" value="ABC_TRANSPORTER_2"/>
    <property type="match status" value="1"/>
</dbReference>
<feature type="domain" description="ABC transporter" evidence="7">
    <location>
        <begin position="5"/>
        <end position="233"/>
    </location>
</feature>
<sequence>MSALLEIAGLHAFYGQSHVLHGVDLRVGTGEIVSLLGRNGAGRSTTLKAAMGLVRASGSIRFNGQQLIGCPTFRIARHGLAYVPEERAVFPSLTVEQNLLLGLKRGLQGCGSLDAMLHMFPALASRRDTRAGLLSGGEQQMLSLCRSLMGEPALIMVDEPTEGLAPQMVRLVADCLLRLKAQGVSVLLVEQKLAIALEISDRVLVMGHGQIVFAGTPQDLRGDAGVRKKWLEV</sequence>
<keyword evidence="2" id="KW-0813">Transport</keyword>
<dbReference type="InterPro" id="IPR017871">
    <property type="entry name" value="ABC_transporter-like_CS"/>
</dbReference>
<evidence type="ECO:0000256" key="2">
    <source>
        <dbReference type="ARBA" id="ARBA00022448"/>
    </source>
</evidence>
<evidence type="ECO:0000259" key="7">
    <source>
        <dbReference type="PROSITE" id="PS50893"/>
    </source>
</evidence>
<keyword evidence="6" id="KW-0029">Amino-acid transport</keyword>
<dbReference type="InterPro" id="IPR003593">
    <property type="entry name" value="AAA+_ATPase"/>
</dbReference>
<evidence type="ECO:0000256" key="1">
    <source>
        <dbReference type="ARBA" id="ARBA00005417"/>
    </source>
</evidence>
<dbReference type="InterPro" id="IPR052156">
    <property type="entry name" value="BCAA_Transport_ATP-bd_LivF"/>
</dbReference>
<dbReference type="PROSITE" id="PS00211">
    <property type="entry name" value="ABC_TRANSPORTER_1"/>
    <property type="match status" value="1"/>
</dbReference>
<dbReference type="SUPFAM" id="SSF52540">
    <property type="entry name" value="P-loop containing nucleoside triphosphate hydrolases"/>
    <property type="match status" value="1"/>
</dbReference>
<proteinExistence type="inferred from homology"/>
<keyword evidence="3" id="KW-0472">Membrane</keyword>
<evidence type="ECO:0000256" key="6">
    <source>
        <dbReference type="ARBA" id="ARBA00022970"/>
    </source>
</evidence>
<keyword evidence="9" id="KW-1185">Reference proteome</keyword>
<gene>
    <name evidence="8" type="ORF">ACFPM8_20330</name>
</gene>
<protein>
    <submittedName>
        <fullName evidence="8">ABC transporter ATP-binding protein</fullName>
    </submittedName>
</protein>
<dbReference type="CDD" id="cd03224">
    <property type="entry name" value="ABC_TM1139_LivF_branched"/>
    <property type="match status" value="1"/>
</dbReference>
<reference evidence="9" key="1">
    <citation type="journal article" date="2019" name="Int. J. Syst. Evol. Microbiol.">
        <title>The Global Catalogue of Microorganisms (GCM) 10K type strain sequencing project: providing services to taxonomists for standard genome sequencing and annotation.</title>
        <authorList>
            <consortium name="The Broad Institute Genomics Platform"/>
            <consortium name="The Broad Institute Genome Sequencing Center for Infectious Disease"/>
            <person name="Wu L."/>
            <person name="Ma J."/>
        </authorList>
    </citation>
    <scope>NUCLEOTIDE SEQUENCE [LARGE SCALE GENOMIC DNA]</scope>
    <source>
        <strain evidence="9">JCM 17066</strain>
    </source>
</reference>
<comment type="similarity">
    <text evidence="1">Belongs to the ABC transporter superfamily.</text>
</comment>
<dbReference type="Proteomes" id="UP001596045">
    <property type="component" value="Unassembled WGS sequence"/>
</dbReference>
<keyword evidence="4" id="KW-0547">Nucleotide-binding</keyword>
<comment type="caution">
    <text evidence="8">The sequence shown here is derived from an EMBL/GenBank/DDBJ whole genome shotgun (WGS) entry which is preliminary data.</text>
</comment>
<dbReference type="PANTHER" id="PTHR43820">
    <property type="entry name" value="HIGH-AFFINITY BRANCHED-CHAIN AMINO ACID TRANSPORT ATP-BINDING PROTEIN LIVF"/>
    <property type="match status" value="1"/>
</dbReference>
<evidence type="ECO:0000313" key="9">
    <source>
        <dbReference type="Proteomes" id="UP001596045"/>
    </source>
</evidence>
<evidence type="ECO:0000256" key="4">
    <source>
        <dbReference type="ARBA" id="ARBA00022741"/>
    </source>
</evidence>
<dbReference type="EMBL" id="JBHSMT010000030">
    <property type="protein sequence ID" value="MFC5476318.1"/>
    <property type="molecule type" value="Genomic_DNA"/>
</dbReference>
<dbReference type="RefSeq" id="WP_379000399.1">
    <property type="nucleotide sequence ID" value="NZ_JBHSMT010000030.1"/>
</dbReference>
<dbReference type="GO" id="GO:0005524">
    <property type="term" value="F:ATP binding"/>
    <property type="evidence" value="ECO:0007669"/>
    <property type="project" value="UniProtKB-KW"/>
</dbReference>
<dbReference type="Gene3D" id="3.40.50.300">
    <property type="entry name" value="P-loop containing nucleotide triphosphate hydrolases"/>
    <property type="match status" value="1"/>
</dbReference>
<dbReference type="InterPro" id="IPR027417">
    <property type="entry name" value="P-loop_NTPase"/>
</dbReference>
<dbReference type="PANTHER" id="PTHR43820:SF2">
    <property type="entry name" value="ABC TRANSPORTER ATP-BINDING PROTEIN"/>
    <property type="match status" value="1"/>
</dbReference>